<comment type="function">
    <text evidence="5">Acts both as a biotin--[acetyl-CoA-carboxylase] ligase and a repressor.</text>
</comment>
<dbReference type="GO" id="GO:0005524">
    <property type="term" value="F:ATP binding"/>
    <property type="evidence" value="ECO:0007669"/>
    <property type="project" value="UniProtKB-UniRule"/>
</dbReference>
<dbReference type="GO" id="GO:0003677">
    <property type="term" value="F:DNA binding"/>
    <property type="evidence" value="ECO:0007669"/>
    <property type="project" value="UniProtKB-UniRule"/>
</dbReference>
<keyword evidence="4 5" id="KW-0092">Biotin</keyword>
<dbReference type="InterPro" id="IPR008988">
    <property type="entry name" value="Transcriptional_repressor_C"/>
</dbReference>
<feature type="DNA-binding region" description="H-T-H motif" evidence="5">
    <location>
        <begin position="20"/>
        <end position="39"/>
    </location>
</feature>
<evidence type="ECO:0000256" key="3">
    <source>
        <dbReference type="ARBA" id="ARBA00022840"/>
    </source>
</evidence>
<dbReference type="EC" id="6.3.4.15" evidence="5"/>
<evidence type="ECO:0000259" key="6">
    <source>
        <dbReference type="PROSITE" id="PS51733"/>
    </source>
</evidence>
<dbReference type="Gene3D" id="2.30.30.100">
    <property type="match status" value="1"/>
</dbReference>
<dbReference type="Pfam" id="PF03099">
    <property type="entry name" value="BPL_LplA_LipB"/>
    <property type="match status" value="1"/>
</dbReference>
<feature type="binding site" evidence="5">
    <location>
        <begin position="91"/>
        <end position="93"/>
    </location>
    <ligand>
        <name>biotin</name>
        <dbReference type="ChEBI" id="CHEBI:57586"/>
    </ligand>
</feature>
<dbReference type="CDD" id="cd16442">
    <property type="entry name" value="BPL"/>
    <property type="match status" value="1"/>
</dbReference>
<dbReference type="Pfam" id="PF08279">
    <property type="entry name" value="HTH_11"/>
    <property type="match status" value="1"/>
</dbReference>
<dbReference type="AlphaFoldDB" id="Q6SFJ6"/>
<dbReference type="NCBIfam" id="TIGR00121">
    <property type="entry name" value="birA_ligase"/>
    <property type="match status" value="1"/>
</dbReference>
<keyword evidence="5" id="KW-0678">Repressor</keyword>
<evidence type="ECO:0000313" key="7">
    <source>
        <dbReference type="EMBL" id="AAR38216.1"/>
    </source>
</evidence>
<evidence type="ECO:0000256" key="4">
    <source>
        <dbReference type="ARBA" id="ARBA00023267"/>
    </source>
</evidence>
<dbReference type="InterPro" id="IPR045864">
    <property type="entry name" value="aa-tRNA-synth_II/BPL/LPL"/>
</dbReference>
<dbReference type="PANTHER" id="PTHR12835">
    <property type="entry name" value="BIOTIN PROTEIN LIGASE"/>
    <property type="match status" value="1"/>
</dbReference>
<evidence type="ECO:0000256" key="5">
    <source>
        <dbReference type="HAMAP-Rule" id="MF_00978"/>
    </source>
</evidence>
<dbReference type="InterPro" id="IPR013196">
    <property type="entry name" value="HTH_11"/>
</dbReference>
<dbReference type="InterPro" id="IPR030855">
    <property type="entry name" value="Bifunct_BirA"/>
</dbReference>
<dbReference type="PANTHER" id="PTHR12835:SF5">
    <property type="entry name" value="BIOTIN--PROTEIN LIGASE"/>
    <property type="match status" value="1"/>
</dbReference>
<dbReference type="GO" id="GO:0004077">
    <property type="term" value="F:biotin--[biotin carboxyl-carrier protein] ligase activity"/>
    <property type="evidence" value="ECO:0007669"/>
    <property type="project" value="UniProtKB-UniRule"/>
</dbReference>
<keyword evidence="2 5" id="KW-0547">Nucleotide-binding</keyword>
<dbReference type="HAMAP" id="MF_00978">
    <property type="entry name" value="Bifunct_BirA"/>
    <property type="match status" value="1"/>
</dbReference>
<reference evidence="7" key="2">
    <citation type="submission" date="2003-12" db="EMBL/GenBank/DDBJ databases">
        <title>Monterey Bay Coastal Ocean Microbial Observatory environmental clone sequencing.</title>
        <authorList>
            <person name="DeLong E.F."/>
        </authorList>
    </citation>
    <scope>NUCLEOTIDE SEQUENCE</scope>
</reference>
<sequence>MANLLFEIIEFLADGKFHSGEMMAKHFNVSRVSIWNAIAKAEDVGIKIFSVRGKGYKLQHPISLLNEKIIKNAMGEEGSWFDIKVLDSIDSTNNYLSKIAATGHPHASVVAANIQMQGKGRRGRQWQSALGESLTFSFLWRFTKGAAGLSGLSLAVGVALIRALKKINISTALLKWPNDILIFDEGVYKKLAGILIELQGDTDGQSAAIIGIGLNLNLSKTQLEKIDQPATDINNLVSEKIDSNFFMAIIIKELAQALASFESDQFKPFKDEWLSYHAFQDKLIDIMLGNSQTITGKAIDISDTGALIVRTDEGSKSFASGEVSIRSAG</sequence>
<dbReference type="InterPro" id="IPR004143">
    <property type="entry name" value="BPL_LPL_catalytic"/>
</dbReference>
<feature type="binding site" evidence="5">
    <location>
        <position position="115"/>
    </location>
    <ligand>
        <name>biotin</name>
        <dbReference type="ChEBI" id="CHEBI:57586"/>
    </ligand>
</feature>
<keyword evidence="3 5" id="KW-0067">ATP-binding</keyword>
<dbReference type="EMBL" id="AY458647">
    <property type="protein sequence ID" value="AAR38216.1"/>
    <property type="molecule type" value="Genomic_DNA"/>
</dbReference>
<proteinExistence type="inferred from homology"/>
<dbReference type="GO" id="GO:0006355">
    <property type="term" value="P:regulation of DNA-templated transcription"/>
    <property type="evidence" value="ECO:0007669"/>
    <property type="project" value="UniProtKB-UniRule"/>
</dbReference>
<evidence type="ECO:0000256" key="2">
    <source>
        <dbReference type="ARBA" id="ARBA00022741"/>
    </source>
</evidence>
<dbReference type="GO" id="GO:0005737">
    <property type="term" value="C:cytoplasm"/>
    <property type="evidence" value="ECO:0007669"/>
    <property type="project" value="TreeGrafter"/>
</dbReference>
<dbReference type="SUPFAM" id="SSF55681">
    <property type="entry name" value="Class II aaRS and biotin synthetases"/>
    <property type="match status" value="1"/>
</dbReference>
<feature type="domain" description="BPL/LPL catalytic" evidence="6">
    <location>
        <begin position="67"/>
        <end position="262"/>
    </location>
</feature>
<comment type="similarity">
    <text evidence="5">Belongs to the biotin--protein ligase family.</text>
</comment>
<dbReference type="Pfam" id="PF02237">
    <property type="entry name" value="BPL_C"/>
    <property type="match status" value="1"/>
</dbReference>
<dbReference type="InterPro" id="IPR004408">
    <property type="entry name" value="Biotin_CoA_COase_ligase"/>
</dbReference>
<protein>
    <recommendedName>
        <fullName evidence="5">Bifunctional ligase/repressor BirA</fullName>
    </recommendedName>
    <alternativeName>
        <fullName evidence="5">Biotin--[acetyl-CoA-carboxylase] ligase</fullName>
        <ecNumber evidence="5">6.3.4.15</ecNumber>
    </alternativeName>
    <alternativeName>
        <fullName evidence="5">Biotin--protein ligase</fullName>
    </alternativeName>
    <alternativeName>
        <fullName evidence="5">Biotin-[acetyl-CoA carboxylase] synthetase</fullName>
    </alternativeName>
</protein>
<keyword evidence="5" id="KW-0804">Transcription</keyword>
<comment type="caution">
    <text evidence="5">Lacks conserved residue(s) required for the propagation of feature annotation.</text>
</comment>
<evidence type="ECO:0000256" key="1">
    <source>
        <dbReference type="ARBA" id="ARBA00022598"/>
    </source>
</evidence>
<keyword evidence="5" id="KW-0238">DNA-binding</keyword>
<dbReference type="SUPFAM" id="SSF50037">
    <property type="entry name" value="C-terminal domain of transcriptional repressors"/>
    <property type="match status" value="1"/>
</dbReference>
<organism evidence="7">
    <name type="scientific">uncultured marine bacterium 580</name>
    <dbReference type="NCBI Taxonomy" id="257400"/>
    <lineage>
        <taxon>Bacteria</taxon>
        <taxon>environmental samples</taxon>
    </lineage>
</organism>
<accession>Q6SFJ6</accession>
<dbReference type="InterPro" id="IPR036390">
    <property type="entry name" value="WH_DNA-bd_sf"/>
</dbReference>
<keyword evidence="1 5" id="KW-0436">Ligase</keyword>
<gene>
    <name evidence="5" type="primary">birA</name>
    <name evidence="7" type="ORF">MBMO_EBAC000-36A07.61</name>
</gene>
<dbReference type="InterPro" id="IPR036388">
    <property type="entry name" value="WH-like_DNA-bd_sf"/>
</dbReference>
<comment type="catalytic activity">
    <reaction evidence="5">
        <text>biotin + L-lysyl-[protein] + ATP = N(6)-biotinyl-L-lysyl-[protein] + AMP + diphosphate + H(+)</text>
        <dbReference type="Rhea" id="RHEA:11756"/>
        <dbReference type="Rhea" id="RHEA-COMP:9752"/>
        <dbReference type="Rhea" id="RHEA-COMP:10505"/>
        <dbReference type="ChEBI" id="CHEBI:15378"/>
        <dbReference type="ChEBI" id="CHEBI:29969"/>
        <dbReference type="ChEBI" id="CHEBI:30616"/>
        <dbReference type="ChEBI" id="CHEBI:33019"/>
        <dbReference type="ChEBI" id="CHEBI:57586"/>
        <dbReference type="ChEBI" id="CHEBI:83144"/>
        <dbReference type="ChEBI" id="CHEBI:456215"/>
        <dbReference type="EC" id="6.3.4.15"/>
    </reaction>
</comment>
<reference evidence="7" key="1">
    <citation type="submission" date="2003-11" db="EMBL/GenBank/DDBJ databases">
        <authorList>
            <person name="Heidelberg J.F."/>
            <person name="Eisen J.A."/>
            <person name="Nelson W.C."/>
            <person name="DeLong E.F."/>
        </authorList>
    </citation>
    <scope>NUCLEOTIDE SEQUENCE</scope>
</reference>
<keyword evidence="5" id="KW-0805">Transcription regulation</keyword>
<dbReference type="InterPro" id="IPR003142">
    <property type="entry name" value="BPL_C"/>
</dbReference>
<dbReference type="Gene3D" id="3.30.930.10">
    <property type="entry name" value="Bira Bifunctional Protein, Domain 2"/>
    <property type="match status" value="1"/>
</dbReference>
<name>Q6SFJ6_9BACT</name>
<dbReference type="SUPFAM" id="SSF46785">
    <property type="entry name" value="Winged helix' DNA-binding domain"/>
    <property type="match status" value="1"/>
</dbReference>
<dbReference type="PROSITE" id="PS51733">
    <property type="entry name" value="BPL_LPL_CATALYTIC"/>
    <property type="match status" value="1"/>
</dbReference>
<dbReference type="Gene3D" id="1.10.10.10">
    <property type="entry name" value="Winged helix-like DNA-binding domain superfamily/Winged helix DNA-binding domain"/>
    <property type="match status" value="1"/>
</dbReference>